<comment type="caution">
    <text evidence="2">The sequence shown here is derived from an EMBL/GenBank/DDBJ whole genome shotgun (WGS) entry which is preliminary data.</text>
</comment>
<feature type="region of interest" description="Disordered" evidence="1">
    <location>
        <begin position="328"/>
        <end position="352"/>
    </location>
</feature>
<dbReference type="AlphaFoldDB" id="A0A5C4J3H7"/>
<feature type="region of interest" description="Disordered" evidence="1">
    <location>
        <begin position="100"/>
        <end position="121"/>
    </location>
</feature>
<keyword evidence="3" id="KW-1185">Reference proteome</keyword>
<dbReference type="EMBL" id="VCKW01000331">
    <property type="protein sequence ID" value="TMQ90069.1"/>
    <property type="molecule type" value="Genomic_DNA"/>
</dbReference>
<dbReference type="OrthoDB" id="3450944at2"/>
<reference evidence="2 3" key="1">
    <citation type="submission" date="2019-05" db="EMBL/GenBank/DDBJ databases">
        <title>Draft genome sequence of Actinomadura sp. 14C53.</title>
        <authorList>
            <person name="Saricaoglu S."/>
            <person name="Isik K."/>
        </authorList>
    </citation>
    <scope>NUCLEOTIDE SEQUENCE [LARGE SCALE GENOMIC DNA]</scope>
    <source>
        <strain evidence="2 3">14C53</strain>
    </source>
</reference>
<sequence>MRERGRQTAAPTAGAAVDIDAFNASRTPVPRTAEELLILSADGKGIVMRPEALRPATAKAAARHSRTFRTRLAAGEKPARKSMATLGVVYDALPAPRRPHDVIAVPGGRRGARPPRPGQHARRKWLCGSVLAEPDEVIAQLFDHAEARDPTHARTWVVLVDGARHQLDLIRAEATHRKVKINVVHSHPNASRSCASRYGSQSGVGSSSSFNSLRSLDSSGSAPVSSRSALRLRSAQALSMAMTAGSSTWWRCGTASSAAKSKVSVWEKTVLHGGVSPKANGLRRLTAYSERYNQPEAARGHCPVGVPHRRPGWLVGVGAGHASWTPPGEVASFVRGHARRDRRRPRTSRNGP</sequence>
<name>A0A5C4J3H7_9ACTN</name>
<evidence type="ECO:0000313" key="2">
    <source>
        <dbReference type="EMBL" id="TMQ90069.1"/>
    </source>
</evidence>
<evidence type="ECO:0000313" key="3">
    <source>
        <dbReference type="Proteomes" id="UP000309174"/>
    </source>
</evidence>
<organism evidence="2 3">
    <name type="scientific">Actinomadura soli</name>
    <dbReference type="NCBI Taxonomy" id="2508997"/>
    <lineage>
        <taxon>Bacteria</taxon>
        <taxon>Bacillati</taxon>
        <taxon>Actinomycetota</taxon>
        <taxon>Actinomycetes</taxon>
        <taxon>Streptosporangiales</taxon>
        <taxon>Thermomonosporaceae</taxon>
        <taxon>Actinomadura</taxon>
    </lineage>
</organism>
<feature type="compositionally biased region" description="Basic residues" evidence="1">
    <location>
        <begin position="336"/>
        <end position="352"/>
    </location>
</feature>
<dbReference type="Proteomes" id="UP000309174">
    <property type="component" value="Unassembled WGS sequence"/>
</dbReference>
<accession>A0A5C4J3H7</accession>
<evidence type="ECO:0000256" key="1">
    <source>
        <dbReference type="SAM" id="MobiDB-lite"/>
    </source>
</evidence>
<protein>
    <recommendedName>
        <fullName evidence="4">Transposase</fullName>
    </recommendedName>
</protein>
<dbReference type="RefSeq" id="WP_138649873.1">
    <property type="nucleotide sequence ID" value="NZ_VCKW01000331.1"/>
</dbReference>
<evidence type="ECO:0008006" key="4">
    <source>
        <dbReference type="Google" id="ProtNLM"/>
    </source>
</evidence>
<gene>
    <name evidence="2" type="ORF">ETD83_37075</name>
</gene>
<proteinExistence type="predicted"/>